<feature type="transmembrane region" description="Helical" evidence="7">
    <location>
        <begin position="157"/>
        <end position="177"/>
    </location>
</feature>
<dbReference type="PANTHER" id="PTHR38601">
    <property type="entry name" value="HYDROGENASE-4 COMPONENT E"/>
    <property type="match status" value="1"/>
</dbReference>
<name>A0ABX1EXE9_9PROT</name>
<accession>A0ABX1EXE9</accession>
<keyword evidence="4 7" id="KW-1133">Transmembrane helix</keyword>
<evidence type="ECO:0000256" key="1">
    <source>
        <dbReference type="ARBA" id="ARBA00004651"/>
    </source>
</evidence>
<reference evidence="8 9" key="1">
    <citation type="submission" date="2020-03" db="EMBL/GenBank/DDBJ databases">
        <title>Roseomonas selenitidurans sp. nov. isolated from soil.</title>
        <authorList>
            <person name="Liu H."/>
        </authorList>
    </citation>
    <scope>NUCLEOTIDE SEQUENCE [LARGE SCALE GENOMIC DNA]</scope>
    <source>
        <strain evidence="8 9">JCM 15073</strain>
    </source>
</reference>
<dbReference type="InterPro" id="IPR038730">
    <property type="entry name" value="HyfE-like"/>
</dbReference>
<feature type="transmembrane region" description="Helical" evidence="7">
    <location>
        <begin position="183"/>
        <end position="203"/>
    </location>
</feature>
<keyword evidence="5 7" id="KW-0472">Membrane</keyword>
<feature type="transmembrane region" description="Helical" evidence="7">
    <location>
        <begin position="96"/>
        <end position="121"/>
    </location>
</feature>
<evidence type="ECO:0000256" key="4">
    <source>
        <dbReference type="ARBA" id="ARBA00022989"/>
    </source>
</evidence>
<dbReference type="Proteomes" id="UP000765160">
    <property type="component" value="Unassembled WGS sequence"/>
</dbReference>
<keyword evidence="9" id="KW-1185">Reference proteome</keyword>
<evidence type="ECO:0000256" key="5">
    <source>
        <dbReference type="ARBA" id="ARBA00023136"/>
    </source>
</evidence>
<evidence type="ECO:0000256" key="3">
    <source>
        <dbReference type="ARBA" id="ARBA00022692"/>
    </source>
</evidence>
<dbReference type="PANTHER" id="PTHR38601:SF1">
    <property type="entry name" value="HYDROGENASE-4 COMPONENT E"/>
    <property type="match status" value="1"/>
</dbReference>
<feature type="transmembrane region" description="Helical" evidence="7">
    <location>
        <begin position="133"/>
        <end position="150"/>
    </location>
</feature>
<keyword evidence="2" id="KW-1003">Cell membrane</keyword>
<protein>
    <submittedName>
        <fullName evidence="8">Hydrogenase-4 component E</fullName>
    </submittedName>
</protein>
<evidence type="ECO:0000313" key="9">
    <source>
        <dbReference type="Proteomes" id="UP000765160"/>
    </source>
</evidence>
<keyword evidence="3 7" id="KW-0812">Transmembrane</keyword>
<dbReference type="RefSeq" id="WP_168049064.1">
    <property type="nucleotide sequence ID" value="NZ_JAATJR010000002.1"/>
</dbReference>
<dbReference type="EMBL" id="JAAVTX010000002">
    <property type="protein sequence ID" value="NKE44771.1"/>
    <property type="molecule type" value="Genomic_DNA"/>
</dbReference>
<sequence>MTFGSTGYDIAHLLGGGILLLSFVLLYQRRLEGVIGAFAIQGGLLAAAAAWQGWMQDEPGLYVTALLAFGAKALLIPLALRLLLRRLGLHRTVEPALGIGPSLLAASALVGLSVMVVLPVTAGQAQALTRENLALALSVVLLGMLMMIGRRNAISQVIGLLSLENGLILAAIGVRGMPLVVELSTAALVLMLALVAGIVVFLLRDQLATLDTDVLHGHQGERHQGERHQGERHQGEGP</sequence>
<feature type="transmembrane region" description="Helical" evidence="7">
    <location>
        <begin position="34"/>
        <end position="54"/>
    </location>
</feature>
<gene>
    <name evidence="8" type="ORF">HB662_08275</name>
</gene>
<feature type="region of interest" description="Disordered" evidence="6">
    <location>
        <begin position="219"/>
        <end position="238"/>
    </location>
</feature>
<feature type="transmembrane region" description="Helical" evidence="7">
    <location>
        <begin position="60"/>
        <end position="84"/>
    </location>
</feature>
<evidence type="ECO:0000256" key="2">
    <source>
        <dbReference type="ARBA" id="ARBA00022475"/>
    </source>
</evidence>
<feature type="transmembrane region" description="Helical" evidence="7">
    <location>
        <begin position="6"/>
        <end position="27"/>
    </location>
</feature>
<organism evidence="8 9">
    <name type="scientific">Falsiroseomonas frigidaquae</name>
    <dbReference type="NCBI Taxonomy" id="487318"/>
    <lineage>
        <taxon>Bacteria</taxon>
        <taxon>Pseudomonadati</taxon>
        <taxon>Pseudomonadota</taxon>
        <taxon>Alphaproteobacteria</taxon>
        <taxon>Acetobacterales</taxon>
        <taxon>Roseomonadaceae</taxon>
        <taxon>Falsiroseomonas</taxon>
    </lineage>
</organism>
<evidence type="ECO:0000256" key="7">
    <source>
        <dbReference type="SAM" id="Phobius"/>
    </source>
</evidence>
<evidence type="ECO:0000256" key="6">
    <source>
        <dbReference type="SAM" id="MobiDB-lite"/>
    </source>
</evidence>
<evidence type="ECO:0000313" key="8">
    <source>
        <dbReference type="EMBL" id="NKE44771.1"/>
    </source>
</evidence>
<proteinExistence type="predicted"/>
<comment type="subcellular location">
    <subcellularLocation>
        <location evidence="1">Cell membrane</location>
        <topology evidence="1">Multi-pass membrane protein</topology>
    </subcellularLocation>
</comment>
<comment type="caution">
    <text evidence="8">The sequence shown here is derived from an EMBL/GenBank/DDBJ whole genome shotgun (WGS) entry which is preliminary data.</text>
</comment>